<reference evidence="1" key="1">
    <citation type="submission" date="2018-05" db="EMBL/GenBank/DDBJ databases">
        <authorList>
            <person name="Lanie J.A."/>
            <person name="Ng W.-L."/>
            <person name="Kazmierczak K.M."/>
            <person name="Andrzejewski T.M."/>
            <person name="Davidsen T.M."/>
            <person name="Wayne K.J."/>
            <person name="Tettelin H."/>
            <person name="Glass J.I."/>
            <person name="Rusch D."/>
            <person name="Podicherti R."/>
            <person name="Tsui H.-C.T."/>
            <person name="Winkler M.E."/>
        </authorList>
    </citation>
    <scope>NUCLEOTIDE SEQUENCE</scope>
</reference>
<sequence>MKVLFVLQYPGYLRYFDSALELLCQRGHRVAVAFDQPHKQAEGLAALDKIDGTVEVLDPVPPRRDIWGPVARGVRGTIDYARYLHPRFKHSPYLRDRMRKILPRLTRGLGRWTTTTAERTSGLIRLLQVCERAVPSNSTLETYLRRVNPDVLVVSPLVTDQCPQVDLIKAARQVGVRSALCVASWDHLTTKGLMRIQPDLVAVWNHDQRQEALDFHGAEDDRIVVTGAQCFDRWFDRRPRRSRDEFCRHVGLRPDRLFV</sequence>
<protein>
    <recommendedName>
        <fullName evidence="2">Glycosyltransferase subfamily 4-like N-terminal domain-containing protein</fullName>
    </recommendedName>
</protein>
<name>A0A382U8K2_9ZZZZ</name>
<evidence type="ECO:0008006" key="2">
    <source>
        <dbReference type="Google" id="ProtNLM"/>
    </source>
</evidence>
<dbReference type="SUPFAM" id="SSF53756">
    <property type="entry name" value="UDP-Glycosyltransferase/glycogen phosphorylase"/>
    <property type="match status" value="1"/>
</dbReference>
<proteinExistence type="predicted"/>
<dbReference type="AlphaFoldDB" id="A0A382U8K2"/>
<gene>
    <name evidence="1" type="ORF">METZ01_LOCUS383488</name>
</gene>
<evidence type="ECO:0000313" key="1">
    <source>
        <dbReference type="EMBL" id="SVD30634.1"/>
    </source>
</evidence>
<organism evidence="1">
    <name type="scientific">marine metagenome</name>
    <dbReference type="NCBI Taxonomy" id="408172"/>
    <lineage>
        <taxon>unclassified sequences</taxon>
        <taxon>metagenomes</taxon>
        <taxon>ecological metagenomes</taxon>
    </lineage>
</organism>
<accession>A0A382U8K2</accession>
<dbReference type="EMBL" id="UINC01142350">
    <property type="protein sequence ID" value="SVD30634.1"/>
    <property type="molecule type" value="Genomic_DNA"/>
</dbReference>
<feature type="non-terminal residue" evidence="1">
    <location>
        <position position="259"/>
    </location>
</feature>